<dbReference type="OrthoDB" id="19923at2759"/>
<dbReference type="EnsemblMetazoa" id="CLYHEMT019063.1">
    <property type="protein sequence ID" value="CLYHEMP019063.1"/>
    <property type="gene ID" value="CLYHEMG019063"/>
</dbReference>
<feature type="domain" description="Rho-GAP" evidence="4">
    <location>
        <begin position="257"/>
        <end position="444"/>
    </location>
</feature>
<dbReference type="PANTHER" id="PTHR14130">
    <property type="entry name" value="3BP-1 RELATED RHOGAP"/>
    <property type="match status" value="1"/>
</dbReference>
<feature type="compositionally biased region" description="Low complexity" evidence="3">
    <location>
        <begin position="568"/>
        <end position="586"/>
    </location>
</feature>
<dbReference type="Pfam" id="PF03114">
    <property type="entry name" value="BAR"/>
    <property type="match status" value="1"/>
</dbReference>
<feature type="domain" description="BAR" evidence="5">
    <location>
        <begin position="14"/>
        <end position="251"/>
    </location>
</feature>
<dbReference type="InterPro" id="IPR004148">
    <property type="entry name" value="BAR_dom"/>
</dbReference>
<dbReference type="PROSITE" id="PS51021">
    <property type="entry name" value="BAR"/>
    <property type="match status" value="1"/>
</dbReference>
<dbReference type="SMART" id="SM00324">
    <property type="entry name" value="RhoGAP"/>
    <property type="match status" value="1"/>
</dbReference>
<dbReference type="CDD" id="cd07595">
    <property type="entry name" value="BAR_RhoGAP_Rich-like"/>
    <property type="match status" value="1"/>
</dbReference>
<dbReference type="SUPFAM" id="SSF103657">
    <property type="entry name" value="BAR/IMD domain-like"/>
    <property type="match status" value="1"/>
</dbReference>
<keyword evidence="1" id="KW-0343">GTPase activation</keyword>
<dbReference type="GO" id="GO:0005737">
    <property type="term" value="C:cytoplasm"/>
    <property type="evidence" value="ECO:0007669"/>
    <property type="project" value="InterPro"/>
</dbReference>
<evidence type="ECO:0000259" key="5">
    <source>
        <dbReference type="PROSITE" id="PS51021"/>
    </source>
</evidence>
<dbReference type="Gene3D" id="1.10.555.10">
    <property type="entry name" value="Rho GTPase activation protein"/>
    <property type="match status" value="1"/>
</dbReference>
<feature type="compositionally biased region" description="Pro residues" evidence="3">
    <location>
        <begin position="632"/>
        <end position="646"/>
    </location>
</feature>
<evidence type="ECO:0000259" key="4">
    <source>
        <dbReference type="PROSITE" id="PS50238"/>
    </source>
</evidence>
<dbReference type="InterPro" id="IPR027267">
    <property type="entry name" value="AH/BAR_dom_sf"/>
</dbReference>
<dbReference type="GO" id="GO:0032956">
    <property type="term" value="P:regulation of actin cytoskeleton organization"/>
    <property type="evidence" value="ECO:0007669"/>
    <property type="project" value="TreeGrafter"/>
</dbReference>
<dbReference type="PANTHER" id="PTHR14130:SF14">
    <property type="entry name" value="RHO GTPASE-ACTIVATING PROTEIN 92B"/>
    <property type="match status" value="1"/>
</dbReference>
<dbReference type="RefSeq" id="XP_066928582.1">
    <property type="nucleotide sequence ID" value="XM_067072481.1"/>
</dbReference>
<dbReference type="Gene3D" id="1.20.1270.60">
    <property type="entry name" value="Arfaptin homology (AH) domain/BAR domain"/>
    <property type="match status" value="1"/>
</dbReference>
<evidence type="ECO:0000256" key="3">
    <source>
        <dbReference type="SAM" id="MobiDB-lite"/>
    </source>
</evidence>
<protein>
    <submittedName>
        <fullName evidence="6">Uncharacterized protein</fullName>
    </submittedName>
</protein>
<evidence type="ECO:0000313" key="7">
    <source>
        <dbReference type="Proteomes" id="UP000594262"/>
    </source>
</evidence>
<reference evidence="6" key="1">
    <citation type="submission" date="2021-01" db="UniProtKB">
        <authorList>
            <consortium name="EnsemblMetazoa"/>
        </authorList>
    </citation>
    <scope>IDENTIFICATION</scope>
</reference>
<name>A0A7M5X8K7_9CNID</name>
<dbReference type="GO" id="GO:0005096">
    <property type="term" value="F:GTPase activator activity"/>
    <property type="evidence" value="ECO:0007669"/>
    <property type="project" value="UniProtKB-KW"/>
</dbReference>
<dbReference type="FunFam" id="1.10.555.10:FF:000001">
    <property type="entry name" value="Rho GTPase activating protein 44"/>
    <property type="match status" value="1"/>
</dbReference>
<organism evidence="6 7">
    <name type="scientific">Clytia hemisphaerica</name>
    <dbReference type="NCBI Taxonomy" id="252671"/>
    <lineage>
        <taxon>Eukaryota</taxon>
        <taxon>Metazoa</taxon>
        <taxon>Cnidaria</taxon>
        <taxon>Hydrozoa</taxon>
        <taxon>Hydroidolina</taxon>
        <taxon>Leptothecata</taxon>
        <taxon>Obeliida</taxon>
        <taxon>Clytiidae</taxon>
        <taxon>Clytia</taxon>
    </lineage>
</organism>
<keyword evidence="2" id="KW-0597">Phosphoprotein</keyword>
<evidence type="ECO:0000256" key="2">
    <source>
        <dbReference type="ARBA" id="ARBA00022553"/>
    </source>
</evidence>
<dbReference type="GO" id="GO:0035020">
    <property type="term" value="P:regulation of Rac protein signal transduction"/>
    <property type="evidence" value="ECO:0007669"/>
    <property type="project" value="TreeGrafter"/>
</dbReference>
<dbReference type="Proteomes" id="UP000594262">
    <property type="component" value="Unplaced"/>
</dbReference>
<dbReference type="InterPro" id="IPR000198">
    <property type="entry name" value="RhoGAP_dom"/>
</dbReference>
<dbReference type="GO" id="GO:0007165">
    <property type="term" value="P:signal transduction"/>
    <property type="evidence" value="ECO:0007669"/>
    <property type="project" value="InterPro"/>
</dbReference>
<proteinExistence type="predicted"/>
<evidence type="ECO:0000256" key="1">
    <source>
        <dbReference type="ARBA" id="ARBA00022468"/>
    </source>
</evidence>
<feature type="compositionally biased region" description="Low complexity" evidence="3">
    <location>
        <begin position="613"/>
        <end position="631"/>
    </location>
</feature>
<dbReference type="PROSITE" id="PS50238">
    <property type="entry name" value="RHOGAP"/>
    <property type="match status" value="1"/>
</dbReference>
<dbReference type="SUPFAM" id="SSF48350">
    <property type="entry name" value="GTPase activation domain, GAP"/>
    <property type="match status" value="1"/>
</dbReference>
<sequence length="665" mass="73286">MKKQLYRLKQQADQRVGRAEKTDLLTEDLQHVDKTVEKIKHACQTTSKKLQACMQNKEGESERSRKKKLNQLLLGQGMVESSAVLGEGSIFGNVLMTSGEAQTTIASELAICESEIDESVLAPVNKLLEIDLPSIANNKKKLNKARLDMDSCKTRWNNAVKESQRASSNNKQDAVTKANALQSEYEDNTLLFHQLQDALATEMFTFVAGERSYAENVMKLLEAQRRYHKAAYEALEKCLPAVRETINDSMFRPVFGCPLHDHLHVLKREIAMVLEECVLFILDHAMDAEGLFRLAGSASKIKKLKAAFDAGVACVEEYSYEIHVVTGVLKLYLRELPDPILVKSLYDEWIAASKIKDRDQRLQSLWTLVEKLPSENKVNLKYLICFLAKLAENSEVNKMTPSNIAIVVGPNMLWNDNDGGVSIADTGNISIIVESLIEHSNWFFPEGCEFKRHQLSDEQIDAISNRFSQREGEQSPEPLQHSISGGLFSEVSKKLGWNKDGADITQANTTSNTNTAGSQATSSAAIGYYNPLAAQYDPDLDALYDSPPVPPKPPSSNTGGGDDSMEFSRTMSTSSVGSNSEESNLSTPATPTHRRTPSGNLPKRPAPPPPKGRPQTPGSPKTSSSPSLYPKLPSPPDHPAPPPPKPKLSALAKTTNIVDTLEKTE</sequence>
<keyword evidence="7" id="KW-1185">Reference proteome</keyword>
<evidence type="ECO:0000313" key="6">
    <source>
        <dbReference type="EnsemblMetazoa" id="CLYHEMP019063.1"/>
    </source>
</evidence>
<dbReference type="InterPro" id="IPR047165">
    <property type="entry name" value="RHG17/44/SH3BP1-like"/>
</dbReference>
<dbReference type="InterPro" id="IPR008936">
    <property type="entry name" value="Rho_GTPase_activation_prot"/>
</dbReference>
<dbReference type="Pfam" id="PF00620">
    <property type="entry name" value="RhoGAP"/>
    <property type="match status" value="1"/>
</dbReference>
<feature type="region of interest" description="Disordered" evidence="3">
    <location>
        <begin position="539"/>
        <end position="652"/>
    </location>
</feature>
<accession>A0A7M5X8K7</accession>
<dbReference type="AlphaFoldDB" id="A0A7M5X8K7"/>
<dbReference type="SMART" id="SM00721">
    <property type="entry name" value="BAR"/>
    <property type="match status" value="1"/>
</dbReference>
<dbReference type="GeneID" id="136816048"/>